<evidence type="ECO:0000313" key="3">
    <source>
        <dbReference type="Proteomes" id="UP001209535"/>
    </source>
</evidence>
<feature type="transmembrane region" description="Helical" evidence="1">
    <location>
        <begin position="98"/>
        <end position="121"/>
    </location>
</feature>
<reference evidence="2 3" key="1">
    <citation type="submission" date="2022-10" db="EMBL/GenBank/DDBJ databases">
        <title>Defluviimonas sp. nov., isolated from ocean surface sediments.</title>
        <authorList>
            <person name="He W."/>
            <person name="Wang L."/>
            <person name="Zhang D.-F."/>
        </authorList>
    </citation>
    <scope>NUCLEOTIDE SEQUENCE [LARGE SCALE GENOMIC DNA]</scope>
    <source>
        <strain evidence="2 3">WL0024</strain>
    </source>
</reference>
<feature type="transmembrane region" description="Helical" evidence="1">
    <location>
        <begin position="35"/>
        <end position="57"/>
    </location>
</feature>
<organism evidence="2 3">
    <name type="scientific">Albidovulum salinarum</name>
    <dbReference type="NCBI Taxonomy" id="2984153"/>
    <lineage>
        <taxon>Bacteria</taxon>
        <taxon>Pseudomonadati</taxon>
        <taxon>Pseudomonadota</taxon>
        <taxon>Alphaproteobacteria</taxon>
        <taxon>Rhodobacterales</taxon>
        <taxon>Paracoccaceae</taxon>
        <taxon>Albidovulum</taxon>
    </lineage>
</organism>
<feature type="transmembrane region" description="Helical" evidence="1">
    <location>
        <begin position="69"/>
        <end position="91"/>
    </location>
</feature>
<dbReference type="PANTHER" id="PTHR34821:SF2">
    <property type="entry name" value="INNER MEMBRANE PROTEIN YDCZ"/>
    <property type="match status" value="1"/>
</dbReference>
<evidence type="ECO:0000313" key="2">
    <source>
        <dbReference type="EMBL" id="MCU9850400.1"/>
    </source>
</evidence>
<dbReference type="EMBL" id="JAOVQO010000029">
    <property type="protein sequence ID" value="MCU9850400.1"/>
    <property type="molecule type" value="Genomic_DNA"/>
</dbReference>
<dbReference type="RefSeq" id="WP_263340461.1">
    <property type="nucleotide sequence ID" value="NZ_JAOVQO010000029.1"/>
</dbReference>
<keyword evidence="3" id="KW-1185">Reference proteome</keyword>
<name>A0ABT2X9T6_9RHOB</name>
<dbReference type="PANTHER" id="PTHR34821">
    <property type="entry name" value="INNER MEMBRANE PROTEIN YDCZ"/>
    <property type="match status" value="1"/>
</dbReference>
<accession>A0ABT2X9T6</accession>
<gene>
    <name evidence="2" type="ORF">OEZ60_20660</name>
</gene>
<keyword evidence="1" id="KW-0472">Membrane</keyword>
<dbReference type="InterPro" id="IPR006750">
    <property type="entry name" value="YdcZ"/>
</dbReference>
<protein>
    <submittedName>
        <fullName evidence="2">DMT family transporter</fullName>
    </submittedName>
</protein>
<evidence type="ECO:0000256" key="1">
    <source>
        <dbReference type="SAM" id="Phobius"/>
    </source>
</evidence>
<proteinExistence type="predicted"/>
<feature type="transmembrane region" description="Helical" evidence="1">
    <location>
        <begin position="6"/>
        <end position="23"/>
    </location>
</feature>
<keyword evidence="1" id="KW-0812">Transmembrane</keyword>
<comment type="caution">
    <text evidence="2">The sequence shown here is derived from an EMBL/GenBank/DDBJ whole genome shotgun (WGS) entry which is preliminary data.</text>
</comment>
<sequence length="148" mass="15588">MPYAVFASLALFMGVLLATYLPVLSQSGRLVGSPILANVPFYFFGLVTSAMLAVAAGNRMDDFARLRELPGWMFLTGVVSALMILGSTFLIPRIGPGAFFVLLVAGQIMTGAVLSHMGWLGAPVDAIGLRKLAGLGLVMLGTGLVAWR</sequence>
<dbReference type="Proteomes" id="UP001209535">
    <property type="component" value="Unassembled WGS sequence"/>
</dbReference>
<feature type="transmembrane region" description="Helical" evidence="1">
    <location>
        <begin position="127"/>
        <end position="147"/>
    </location>
</feature>
<keyword evidence="1" id="KW-1133">Transmembrane helix</keyword>
<dbReference type="Pfam" id="PF04657">
    <property type="entry name" value="DMT_YdcZ"/>
    <property type="match status" value="1"/>
</dbReference>